<keyword evidence="3" id="KW-1185">Reference proteome</keyword>
<reference evidence="2 3" key="1">
    <citation type="submission" date="2023-10" db="EMBL/GenBank/DDBJ databases">
        <title>Two novel species belonging to the OM43/NOR5 clade.</title>
        <authorList>
            <person name="Park M."/>
        </authorList>
    </citation>
    <scope>NUCLEOTIDE SEQUENCE [LARGE SCALE GENOMIC DNA]</scope>
    <source>
        <strain evidence="2 3">IMCC43200</strain>
    </source>
</reference>
<dbReference type="Proteomes" id="UP001626537">
    <property type="component" value="Chromosome"/>
</dbReference>
<sequence>MSWLIFLRIALSVMQIPQILRQCSCLSVLLLATTVSAQELVPRAFWPSPVGTNVLSVSYQHSQGDIIVDQSLPVTGVDSSIDYLQLSYQRTFDFAGRTANFSAIQIASDGTTRGNIDGVPVTRRTVGMGDTTLRWAVNLSGAPAMDRQGFAALRADPKPIIGASLSVTAPTGEYDKDRIINLGGNRWSVKPGIGLIYPLNSSWLLESELSVAFFQDNDEFVGNTREQEPIFNGQLHLIKRFSQGFWAALDANYYIGGRTRVDGAQNKDLQRNSRFGATLVYPLAPGHALRLSGSTGTVTESGGDYDLFSVSWIHAF</sequence>
<feature type="chain" id="PRO_5046370204" evidence="1">
    <location>
        <begin position="38"/>
        <end position="316"/>
    </location>
</feature>
<evidence type="ECO:0000313" key="2">
    <source>
        <dbReference type="EMBL" id="WOJ93084.1"/>
    </source>
</evidence>
<gene>
    <name evidence="2" type="ORF">R0135_15045</name>
</gene>
<proteinExistence type="predicted"/>
<feature type="signal peptide" evidence="1">
    <location>
        <begin position="1"/>
        <end position="37"/>
    </location>
</feature>
<organism evidence="2 3">
    <name type="scientific">Congregibacter variabilis</name>
    <dbReference type="NCBI Taxonomy" id="3081200"/>
    <lineage>
        <taxon>Bacteria</taxon>
        <taxon>Pseudomonadati</taxon>
        <taxon>Pseudomonadota</taxon>
        <taxon>Gammaproteobacteria</taxon>
        <taxon>Cellvibrionales</taxon>
        <taxon>Halieaceae</taxon>
        <taxon>Congregibacter</taxon>
    </lineage>
</organism>
<evidence type="ECO:0000313" key="3">
    <source>
        <dbReference type="Proteomes" id="UP001626537"/>
    </source>
</evidence>
<dbReference type="RefSeq" id="WP_407347743.1">
    <property type="nucleotide sequence ID" value="NZ_CP136864.1"/>
</dbReference>
<dbReference type="Pfam" id="PF13557">
    <property type="entry name" value="Phenol_MetA_deg"/>
    <property type="match status" value="1"/>
</dbReference>
<keyword evidence="1" id="KW-0732">Signal</keyword>
<evidence type="ECO:0000256" key="1">
    <source>
        <dbReference type="SAM" id="SignalP"/>
    </source>
</evidence>
<accession>A0ABZ0I0N8</accession>
<name>A0ABZ0I0N8_9GAMM</name>
<protein>
    <submittedName>
        <fullName evidence="2">Transporter</fullName>
    </submittedName>
</protein>
<dbReference type="InterPro" id="IPR025737">
    <property type="entry name" value="FApF"/>
</dbReference>
<dbReference type="EMBL" id="CP136864">
    <property type="protein sequence ID" value="WOJ93084.1"/>
    <property type="molecule type" value="Genomic_DNA"/>
</dbReference>